<feature type="transmembrane region" description="Helical" evidence="1">
    <location>
        <begin position="87"/>
        <end position="110"/>
    </location>
</feature>
<comment type="caution">
    <text evidence="2">The sequence shown here is derived from an EMBL/GenBank/DDBJ whole genome shotgun (WGS) entry which is preliminary data.</text>
</comment>
<protein>
    <recommendedName>
        <fullName evidence="4">Encoded protein</fullName>
    </recommendedName>
</protein>
<sequence>MLCMQEKRIRKAGLKPNDYALLASGADGGVAAINRWIRMAGPPGPEWQRASEESAMEVPLERLLDRRPRHVDLCPVCQKGFQQVTRLCQVVTALAAAASTAAVALLTVMLHTASLNGEWALAAEQSGGPAVAAAVLGAALAVAAAKLWDFREDRFISGLKRWKKKGGLSLVQMP</sequence>
<accession>A0ABQ7H9F8</accession>
<reference evidence="2" key="1">
    <citation type="submission" date="2017-08" db="EMBL/GenBank/DDBJ databases">
        <authorList>
            <person name="Polle J.E."/>
            <person name="Barry K."/>
            <person name="Cushman J."/>
            <person name="Schmutz J."/>
            <person name="Tran D."/>
            <person name="Hathwaick L.T."/>
            <person name="Yim W.C."/>
            <person name="Jenkins J."/>
            <person name="Mckie-Krisberg Z.M."/>
            <person name="Prochnik S."/>
            <person name="Lindquist E."/>
            <person name="Dockter R.B."/>
            <person name="Adam C."/>
            <person name="Molina H."/>
            <person name="Bunkerborg J."/>
            <person name="Jin E."/>
            <person name="Buchheim M."/>
            <person name="Magnuson J."/>
        </authorList>
    </citation>
    <scope>NUCLEOTIDE SEQUENCE</scope>
    <source>
        <strain evidence="2">CCAP 19/18</strain>
    </source>
</reference>
<name>A0ABQ7H9F8_DUNSA</name>
<organism evidence="2 3">
    <name type="scientific">Dunaliella salina</name>
    <name type="common">Green alga</name>
    <name type="synonym">Protococcus salinus</name>
    <dbReference type="NCBI Taxonomy" id="3046"/>
    <lineage>
        <taxon>Eukaryota</taxon>
        <taxon>Viridiplantae</taxon>
        <taxon>Chlorophyta</taxon>
        <taxon>core chlorophytes</taxon>
        <taxon>Chlorophyceae</taxon>
        <taxon>CS clade</taxon>
        <taxon>Chlamydomonadales</taxon>
        <taxon>Dunaliellaceae</taxon>
        <taxon>Dunaliella</taxon>
    </lineage>
</organism>
<keyword evidence="1" id="KW-1133">Transmembrane helix</keyword>
<feature type="transmembrane region" description="Helical" evidence="1">
    <location>
        <begin position="130"/>
        <end position="148"/>
    </location>
</feature>
<proteinExistence type="predicted"/>
<keyword evidence="1" id="KW-0812">Transmembrane</keyword>
<dbReference type="EMBL" id="MU069442">
    <property type="protein sequence ID" value="KAF5843470.1"/>
    <property type="molecule type" value="Genomic_DNA"/>
</dbReference>
<evidence type="ECO:0000313" key="3">
    <source>
        <dbReference type="Proteomes" id="UP000815325"/>
    </source>
</evidence>
<keyword evidence="3" id="KW-1185">Reference proteome</keyword>
<dbReference type="Proteomes" id="UP000815325">
    <property type="component" value="Unassembled WGS sequence"/>
</dbReference>
<evidence type="ECO:0008006" key="4">
    <source>
        <dbReference type="Google" id="ProtNLM"/>
    </source>
</evidence>
<keyword evidence="1" id="KW-0472">Membrane</keyword>
<gene>
    <name evidence="2" type="ORF">DUNSADRAFT_15765</name>
</gene>
<evidence type="ECO:0000256" key="1">
    <source>
        <dbReference type="SAM" id="Phobius"/>
    </source>
</evidence>
<evidence type="ECO:0000313" key="2">
    <source>
        <dbReference type="EMBL" id="KAF5843470.1"/>
    </source>
</evidence>